<dbReference type="SUPFAM" id="SSF53098">
    <property type="entry name" value="Ribonuclease H-like"/>
    <property type="match status" value="1"/>
</dbReference>
<dbReference type="InterPro" id="IPR050951">
    <property type="entry name" value="Retrovirus_Pol_polyprotein"/>
</dbReference>
<sequence>MPSVRFLGHIVSKDGDSTDPEKVRAMFGVTEQDLMEDGTGIPSPSKIKSFLGMVVFYQQYIEGCSRLGKPLLDLTSGMKKPRHGKGRRKPKADRQLTSADWTPECREAFNLLKQALLEKLTQGLQPSPQSEVHVLSRQELMEMQRADTCRVLFFVERQRRPSRREPTHEAVDVLRLLRHWERLSVKMGVLYHVSKNIISRKKSFQRCVFSKSPEPEARAPLESIITTRPLELVCIDFWSAEDSSKSVDVLVVTDHFTKLAQAYPCSNQLVKVVAWQLWNNFFCTYGFPDRVHSDQGANFESSLIAEMLQVVGIQKSHTTPYHPMGNGCVERFNRTLGNMIRALLPKAKHRWPQMLKALTFSYNSTVHETPGYAPFNLMFGRCPRLPVDLMFESVLQDEQVADYDAYVQALRHDLAEAVKIAQASAGKQQKRQANLYDRKLRGAPVDVGDRVLLANKGERGKRKLADRWEGHLYVVTEKNEGVHTFKIRNSETGVEKVVHRYLILPLNFLPVQDGSEVVSCETDITEDVEVPSEDIVEVD</sequence>
<proteinExistence type="predicted"/>
<dbReference type="Gene3D" id="3.30.420.10">
    <property type="entry name" value="Ribonuclease H-like superfamily/Ribonuclease H"/>
    <property type="match status" value="1"/>
</dbReference>
<dbReference type="GO" id="GO:0015074">
    <property type="term" value="P:DNA integration"/>
    <property type="evidence" value="ECO:0007669"/>
    <property type="project" value="InterPro"/>
</dbReference>
<dbReference type="FunFam" id="3.30.420.10:FF:000032">
    <property type="entry name" value="Retrovirus-related Pol polyprotein from transposon 297-like Protein"/>
    <property type="match status" value="1"/>
</dbReference>
<evidence type="ECO:0000313" key="3">
    <source>
        <dbReference type="EMBL" id="KAJ8358268.1"/>
    </source>
</evidence>
<feature type="domain" description="Integrase catalytic" evidence="2">
    <location>
        <begin position="225"/>
        <end position="382"/>
    </location>
</feature>
<dbReference type="PANTHER" id="PTHR37984">
    <property type="entry name" value="PROTEIN CBG26694"/>
    <property type="match status" value="1"/>
</dbReference>
<dbReference type="PANTHER" id="PTHR37984:SF15">
    <property type="entry name" value="INTEGRASE CATALYTIC DOMAIN-CONTAINING PROTEIN"/>
    <property type="match status" value="1"/>
</dbReference>
<reference evidence="3" key="1">
    <citation type="journal article" date="2023" name="Science">
        <title>Genome structures resolve the early diversification of teleost fishes.</title>
        <authorList>
            <person name="Parey E."/>
            <person name="Louis A."/>
            <person name="Montfort J."/>
            <person name="Bouchez O."/>
            <person name="Roques C."/>
            <person name="Iampietro C."/>
            <person name="Lluch J."/>
            <person name="Castinel A."/>
            <person name="Donnadieu C."/>
            <person name="Desvignes T."/>
            <person name="Floi Bucao C."/>
            <person name="Jouanno E."/>
            <person name="Wen M."/>
            <person name="Mejri S."/>
            <person name="Dirks R."/>
            <person name="Jansen H."/>
            <person name="Henkel C."/>
            <person name="Chen W.J."/>
            <person name="Zahm M."/>
            <person name="Cabau C."/>
            <person name="Klopp C."/>
            <person name="Thompson A.W."/>
            <person name="Robinson-Rechavi M."/>
            <person name="Braasch I."/>
            <person name="Lecointre G."/>
            <person name="Bobe J."/>
            <person name="Postlethwait J.H."/>
            <person name="Berthelot C."/>
            <person name="Roest Crollius H."/>
            <person name="Guiguen Y."/>
        </authorList>
    </citation>
    <scope>NUCLEOTIDE SEQUENCE</scope>
    <source>
        <strain evidence="3">NC1722</strain>
    </source>
</reference>
<dbReference type="InterPro" id="IPR036397">
    <property type="entry name" value="RNaseH_sf"/>
</dbReference>
<protein>
    <recommendedName>
        <fullName evidence="2">Integrase catalytic domain-containing protein</fullName>
    </recommendedName>
</protein>
<name>A0AAD7R349_9TELE</name>
<dbReference type="SUPFAM" id="SSF56672">
    <property type="entry name" value="DNA/RNA polymerases"/>
    <property type="match status" value="1"/>
</dbReference>
<dbReference type="InterPro" id="IPR001584">
    <property type="entry name" value="Integrase_cat-core"/>
</dbReference>
<accession>A0AAD7R349</accession>
<dbReference type="AlphaFoldDB" id="A0AAD7R349"/>
<evidence type="ECO:0000259" key="2">
    <source>
        <dbReference type="PROSITE" id="PS50994"/>
    </source>
</evidence>
<gene>
    <name evidence="3" type="ORF">AAFF_G00018440</name>
</gene>
<dbReference type="Pfam" id="PF00665">
    <property type="entry name" value="rve"/>
    <property type="match status" value="1"/>
</dbReference>
<dbReference type="EMBL" id="JAINUG010001069">
    <property type="protein sequence ID" value="KAJ8358268.1"/>
    <property type="molecule type" value="Genomic_DNA"/>
</dbReference>
<feature type="region of interest" description="Disordered" evidence="1">
    <location>
        <begin position="75"/>
        <end position="97"/>
    </location>
</feature>
<feature type="compositionally biased region" description="Basic residues" evidence="1">
    <location>
        <begin position="79"/>
        <end position="91"/>
    </location>
</feature>
<keyword evidence="4" id="KW-1185">Reference proteome</keyword>
<dbReference type="InterPro" id="IPR012337">
    <property type="entry name" value="RNaseH-like_sf"/>
</dbReference>
<dbReference type="GO" id="GO:0003676">
    <property type="term" value="F:nucleic acid binding"/>
    <property type="evidence" value="ECO:0007669"/>
    <property type="project" value="InterPro"/>
</dbReference>
<dbReference type="InterPro" id="IPR043502">
    <property type="entry name" value="DNA/RNA_pol_sf"/>
</dbReference>
<comment type="caution">
    <text evidence="3">The sequence shown here is derived from an EMBL/GenBank/DDBJ whole genome shotgun (WGS) entry which is preliminary data.</text>
</comment>
<dbReference type="Proteomes" id="UP001221898">
    <property type="component" value="Unassembled WGS sequence"/>
</dbReference>
<organism evidence="3 4">
    <name type="scientific">Aldrovandia affinis</name>
    <dbReference type="NCBI Taxonomy" id="143900"/>
    <lineage>
        <taxon>Eukaryota</taxon>
        <taxon>Metazoa</taxon>
        <taxon>Chordata</taxon>
        <taxon>Craniata</taxon>
        <taxon>Vertebrata</taxon>
        <taxon>Euteleostomi</taxon>
        <taxon>Actinopterygii</taxon>
        <taxon>Neopterygii</taxon>
        <taxon>Teleostei</taxon>
        <taxon>Notacanthiformes</taxon>
        <taxon>Halosauridae</taxon>
        <taxon>Aldrovandia</taxon>
    </lineage>
</organism>
<evidence type="ECO:0000313" key="4">
    <source>
        <dbReference type="Proteomes" id="UP001221898"/>
    </source>
</evidence>
<dbReference type="PROSITE" id="PS50994">
    <property type="entry name" value="INTEGRASE"/>
    <property type="match status" value="1"/>
</dbReference>
<evidence type="ECO:0000256" key="1">
    <source>
        <dbReference type="SAM" id="MobiDB-lite"/>
    </source>
</evidence>
<dbReference type="InterPro" id="IPR043128">
    <property type="entry name" value="Rev_trsase/Diguanyl_cyclase"/>
</dbReference>
<dbReference type="Gene3D" id="3.30.70.270">
    <property type="match status" value="1"/>
</dbReference>